<gene>
    <name evidence="3" type="ORF">COU05_02670</name>
</gene>
<sequence>MKIQFSKKEIAPLFVIFLMAIAALSLFKAPCTPQQLPTHWNAGGVVDGYSSKNFALFFFPAITLALYLLMTFLPLIDPLRKNYKQFSIAYFLIRFALVLFFAFLYFYTLWAGIYGTPKINYLIIPLISFLFIVLGLVMPKIKKNYFVGIRTPWTLQSEEVWQKTHKFAGKSFVAMGILTFLTIFLKEKMFSLFMAIVLVGAFAPMVYSYYIYRKLKLFNK</sequence>
<dbReference type="PIRSF" id="PIRSF038959">
    <property type="entry name" value="SdpI"/>
    <property type="match status" value="1"/>
</dbReference>
<dbReference type="PANTHER" id="PTHR37810">
    <property type="entry name" value="IMMUNITY PROTEIN SDPI"/>
    <property type="match status" value="1"/>
</dbReference>
<evidence type="ECO:0000313" key="3">
    <source>
        <dbReference type="EMBL" id="PIR90294.1"/>
    </source>
</evidence>
<feature type="domain" description="DUF1648" evidence="2">
    <location>
        <begin position="17"/>
        <end position="64"/>
    </location>
</feature>
<dbReference type="EMBL" id="PFAX01000029">
    <property type="protein sequence ID" value="PIR90294.1"/>
    <property type="molecule type" value="Genomic_DNA"/>
</dbReference>
<dbReference type="InterPro" id="IPR026272">
    <property type="entry name" value="SdpI"/>
</dbReference>
<keyword evidence="1" id="KW-0472">Membrane</keyword>
<reference evidence="4" key="1">
    <citation type="submission" date="2017-09" db="EMBL/GenBank/DDBJ databases">
        <title>Depth-based differentiation of microbial function through sediment-hosted aquifers and enrichment of novel symbionts in the deep terrestrial subsurface.</title>
        <authorList>
            <person name="Probst A.J."/>
            <person name="Ladd B."/>
            <person name="Jarett J.K."/>
            <person name="Geller-Mcgrath D.E."/>
            <person name="Sieber C.M.K."/>
            <person name="Emerson J.B."/>
            <person name="Anantharaman K."/>
            <person name="Thomas B.C."/>
            <person name="Malmstrom R."/>
            <person name="Stieglmeier M."/>
            <person name="Klingl A."/>
            <person name="Woyke T."/>
            <person name="Ryan C.M."/>
            <person name="Banfield J.F."/>
        </authorList>
    </citation>
    <scope>NUCLEOTIDE SEQUENCE [LARGE SCALE GENOMIC DNA]</scope>
</reference>
<keyword evidence="1" id="KW-0812">Transmembrane</keyword>
<name>A0A2H0UU61_9BACT</name>
<accession>A0A2H0UU61</accession>
<proteinExistence type="predicted"/>
<feature type="transmembrane region" description="Helical" evidence="1">
    <location>
        <begin position="119"/>
        <end position="137"/>
    </location>
</feature>
<dbReference type="PANTHER" id="PTHR37810:SF5">
    <property type="entry name" value="IMMUNITY PROTEIN SDPI"/>
    <property type="match status" value="1"/>
</dbReference>
<dbReference type="Pfam" id="PF13630">
    <property type="entry name" value="SdpI"/>
    <property type="match status" value="1"/>
</dbReference>
<organism evidence="3 4">
    <name type="scientific">bacterium (Candidatus Gribaldobacteria) CG10_big_fil_rev_8_21_14_0_10_37_21</name>
    <dbReference type="NCBI Taxonomy" id="2014275"/>
    <lineage>
        <taxon>Bacteria</taxon>
        <taxon>Candidatus Gribaldobacteria</taxon>
    </lineage>
</organism>
<dbReference type="InterPro" id="IPR012867">
    <property type="entry name" value="DUF1648"/>
</dbReference>
<dbReference type="InterPro" id="IPR025962">
    <property type="entry name" value="SdpI/YhfL"/>
</dbReference>
<evidence type="ECO:0000259" key="2">
    <source>
        <dbReference type="Pfam" id="PF07853"/>
    </source>
</evidence>
<evidence type="ECO:0000256" key="1">
    <source>
        <dbReference type="SAM" id="Phobius"/>
    </source>
</evidence>
<dbReference type="Proteomes" id="UP000230132">
    <property type="component" value="Unassembled WGS sequence"/>
</dbReference>
<feature type="transmembrane region" description="Helical" evidence="1">
    <location>
        <begin position="191"/>
        <end position="212"/>
    </location>
</feature>
<feature type="transmembrane region" description="Helical" evidence="1">
    <location>
        <begin position="167"/>
        <end position="185"/>
    </location>
</feature>
<keyword evidence="1" id="KW-1133">Transmembrane helix</keyword>
<evidence type="ECO:0000313" key="4">
    <source>
        <dbReference type="Proteomes" id="UP000230132"/>
    </source>
</evidence>
<dbReference type="GO" id="GO:0009636">
    <property type="term" value="P:response to toxic substance"/>
    <property type="evidence" value="ECO:0007669"/>
    <property type="project" value="TreeGrafter"/>
</dbReference>
<feature type="transmembrane region" description="Helical" evidence="1">
    <location>
        <begin position="57"/>
        <end position="76"/>
    </location>
</feature>
<feature type="transmembrane region" description="Helical" evidence="1">
    <location>
        <begin position="88"/>
        <end position="107"/>
    </location>
</feature>
<protein>
    <recommendedName>
        <fullName evidence="2">DUF1648 domain-containing protein</fullName>
    </recommendedName>
</protein>
<dbReference type="Pfam" id="PF07853">
    <property type="entry name" value="DUF1648"/>
    <property type="match status" value="1"/>
</dbReference>
<comment type="caution">
    <text evidence="3">The sequence shown here is derived from an EMBL/GenBank/DDBJ whole genome shotgun (WGS) entry which is preliminary data.</text>
</comment>
<dbReference type="AlphaFoldDB" id="A0A2H0UU61"/>